<protein>
    <recommendedName>
        <fullName evidence="4 6">U3 small nucleolar RNA-associated protein 25</fullName>
        <shortName evidence="6">U3 snoRNA-associated protein 25</shortName>
    </recommendedName>
</protein>
<sequence length="471" mass="54525">MFNWFDQYRDVVFGGRTHKNEDELTTAYATHAMNHIAKAKDREHKNNAKLAKAHAAGNDVGELRDRGFTRPRVLIILPFRNSAYKLIRKLLMLASAEQEMNSSRFMKEYGPDEEEEERHNANTRKPDDFQQTFAGNIDDAFRIGLQLHHKSVKLYADFYRADIIVASPIGLRMTTGAESGDRKDFDFLSSIETVIVDQCDVLLMQNWDHLVHVFEHMNLTPKKDHGCDFSRVRSWCLDGMARYRRQTIMLSEYVTPEIQAIFNSHCCSIEGKVRIKPTYAGAIADVVAQVTQVIKWVPVKRLQSAVDDRFNHFIEQILPGLEKTTMSDNHTVIFVSSYFDFVRIRNHCRNKGCSFAAISEYSTKTEAMQARRRLYDGSLQFILYSERAHFYHRYPIKGIRHMVFYSLPDRPRYYSEMVNLMLTSNEGSISPEQLSCVAFYTKYDQLKIERIVGTKLAPQLLSGERSQFTFA</sequence>
<feature type="domain" description="UTP25 C-terminal" evidence="8">
    <location>
        <begin position="283"/>
        <end position="470"/>
    </location>
</feature>
<keyword evidence="11" id="KW-1185">Reference proteome</keyword>
<evidence type="ECO:0000256" key="1">
    <source>
        <dbReference type="ARBA" id="ARBA00002883"/>
    </source>
</evidence>
<keyword evidence="5 6" id="KW-0539">Nucleus</keyword>
<evidence type="ECO:0000313" key="10">
    <source>
        <dbReference type="EMBL" id="PIA15139.1"/>
    </source>
</evidence>
<comment type="function">
    <text evidence="1 6">DEAD-box RNA helicase-like protein required for pre-18S rRNA processing, specifically at sites A0, A1, and A2.</text>
</comment>
<dbReference type="PANTHER" id="PTHR12933">
    <property type="entry name" value="ORF PROTEIN-RELATED"/>
    <property type="match status" value="1"/>
</dbReference>
<dbReference type="GO" id="GO:0000462">
    <property type="term" value="P:maturation of SSU-rRNA from tricistronic rRNA transcript (SSU-rRNA, 5.8S rRNA, LSU-rRNA)"/>
    <property type="evidence" value="ECO:0007669"/>
    <property type="project" value="TreeGrafter"/>
</dbReference>
<dbReference type="InterPro" id="IPR010678">
    <property type="entry name" value="UTP25"/>
</dbReference>
<dbReference type="STRING" id="763665.A0A2G5B806"/>
<evidence type="ECO:0000256" key="5">
    <source>
        <dbReference type="ARBA" id="ARBA00023242"/>
    </source>
</evidence>
<evidence type="ECO:0000256" key="4">
    <source>
        <dbReference type="ARBA" id="ARBA00015422"/>
    </source>
</evidence>
<proteinExistence type="inferred from homology"/>
<dbReference type="InterPro" id="IPR027417">
    <property type="entry name" value="P-loop_NTPase"/>
</dbReference>
<dbReference type="Pfam" id="PF22916">
    <property type="entry name" value="UTP25_NTPase-like"/>
    <property type="match status" value="1"/>
</dbReference>
<dbReference type="PANTHER" id="PTHR12933:SF0">
    <property type="entry name" value="U3 SMALL NUCLEOLAR RNA-ASSOCIATED PROTEIN 25 HOMOLOG"/>
    <property type="match status" value="1"/>
</dbReference>
<evidence type="ECO:0000259" key="9">
    <source>
        <dbReference type="Pfam" id="PF22916"/>
    </source>
</evidence>
<dbReference type="GO" id="GO:0034511">
    <property type="term" value="F:U3 snoRNA binding"/>
    <property type="evidence" value="ECO:0007669"/>
    <property type="project" value="InterPro"/>
</dbReference>
<keyword evidence="6" id="KW-0687">Ribonucleoprotein</keyword>
<gene>
    <name evidence="10" type="ORF">COEREDRAFT_45237</name>
</gene>
<dbReference type="Pfam" id="PF06862">
    <property type="entry name" value="Utp25_C"/>
    <property type="match status" value="1"/>
</dbReference>
<dbReference type="InterPro" id="IPR053939">
    <property type="entry name" value="UTP25_C"/>
</dbReference>
<reference evidence="10 11" key="1">
    <citation type="journal article" date="2015" name="Genome Biol. Evol.">
        <title>Phylogenomic analyses indicate that early fungi evolved digesting cell walls of algal ancestors of land plants.</title>
        <authorList>
            <person name="Chang Y."/>
            <person name="Wang S."/>
            <person name="Sekimoto S."/>
            <person name="Aerts A.L."/>
            <person name="Choi C."/>
            <person name="Clum A."/>
            <person name="LaButti K.M."/>
            <person name="Lindquist E.A."/>
            <person name="Yee Ngan C."/>
            <person name="Ohm R.A."/>
            <person name="Salamov A.A."/>
            <person name="Grigoriev I.V."/>
            <person name="Spatafora J.W."/>
            <person name="Berbee M.L."/>
        </authorList>
    </citation>
    <scope>NUCLEOTIDE SEQUENCE [LARGE SCALE GENOMIC DNA]</scope>
    <source>
        <strain evidence="10 11">NRRL 1564</strain>
    </source>
</reference>
<dbReference type="EMBL" id="KZ303509">
    <property type="protein sequence ID" value="PIA15139.1"/>
    <property type="molecule type" value="Genomic_DNA"/>
</dbReference>
<comment type="subcellular location">
    <subcellularLocation>
        <location evidence="2 6">Nucleus</location>
        <location evidence="2 6">Nucleolus</location>
    </subcellularLocation>
</comment>
<evidence type="ECO:0000256" key="3">
    <source>
        <dbReference type="ARBA" id="ARBA00009223"/>
    </source>
</evidence>
<feature type="compositionally biased region" description="Basic and acidic residues" evidence="7">
    <location>
        <begin position="117"/>
        <end position="128"/>
    </location>
</feature>
<feature type="region of interest" description="Disordered" evidence="7">
    <location>
        <begin position="108"/>
        <end position="129"/>
    </location>
</feature>
<comment type="subunit">
    <text evidence="6">Component of the ribosomal small subunit (SSU) processome composed of at least 40 protein subunits and snoRNA U3.</text>
</comment>
<organism evidence="10 11">
    <name type="scientific">Coemansia reversa (strain ATCC 12441 / NRRL 1564)</name>
    <dbReference type="NCBI Taxonomy" id="763665"/>
    <lineage>
        <taxon>Eukaryota</taxon>
        <taxon>Fungi</taxon>
        <taxon>Fungi incertae sedis</taxon>
        <taxon>Zoopagomycota</taxon>
        <taxon>Kickxellomycotina</taxon>
        <taxon>Kickxellomycetes</taxon>
        <taxon>Kickxellales</taxon>
        <taxon>Kickxellaceae</taxon>
        <taxon>Coemansia</taxon>
    </lineage>
</organism>
<dbReference type="GO" id="GO:0019843">
    <property type="term" value="F:rRNA binding"/>
    <property type="evidence" value="ECO:0007669"/>
    <property type="project" value="TreeGrafter"/>
</dbReference>
<keyword evidence="6" id="KW-0698">rRNA processing</keyword>
<dbReference type="InterPro" id="IPR053940">
    <property type="entry name" value="UTP25_NTPase-like"/>
</dbReference>
<evidence type="ECO:0000259" key="8">
    <source>
        <dbReference type="Pfam" id="PF06862"/>
    </source>
</evidence>
<dbReference type="AlphaFoldDB" id="A0A2G5B806"/>
<keyword evidence="6" id="KW-0690">Ribosome biogenesis</keyword>
<evidence type="ECO:0000256" key="7">
    <source>
        <dbReference type="SAM" id="MobiDB-lite"/>
    </source>
</evidence>
<dbReference type="OrthoDB" id="10264378at2759"/>
<name>A0A2G5B806_COERN</name>
<feature type="domain" description="UTP25 NTP hydrolase-like" evidence="9">
    <location>
        <begin position="8"/>
        <end position="273"/>
    </location>
</feature>
<evidence type="ECO:0000313" key="11">
    <source>
        <dbReference type="Proteomes" id="UP000242474"/>
    </source>
</evidence>
<dbReference type="Gene3D" id="3.40.50.300">
    <property type="entry name" value="P-loop containing nucleotide triphosphate hydrolases"/>
    <property type="match status" value="1"/>
</dbReference>
<accession>A0A2G5B806</accession>
<evidence type="ECO:0000256" key="6">
    <source>
        <dbReference type="RuleBase" id="RU365070"/>
    </source>
</evidence>
<evidence type="ECO:0000256" key="2">
    <source>
        <dbReference type="ARBA" id="ARBA00004604"/>
    </source>
</evidence>
<dbReference type="Proteomes" id="UP000242474">
    <property type="component" value="Unassembled WGS sequence"/>
</dbReference>
<comment type="similarity">
    <text evidence="3 6">Belongs to the UTP25 family.</text>
</comment>
<dbReference type="GO" id="GO:0032040">
    <property type="term" value="C:small-subunit processome"/>
    <property type="evidence" value="ECO:0007669"/>
    <property type="project" value="TreeGrafter"/>
</dbReference>